<protein>
    <submittedName>
        <fullName evidence="1">Uncharacterized protein</fullName>
    </submittedName>
</protein>
<evidence type="ECO:0000313" key="1">
    <source>
        <dbReference type="EMBL" id="AFZ28037.1"/>
    </source>
</evidence>
<dbReference type="AlphaFoldDB" id="K9X8Q4"/>
<proteinExistence type="predicted"/>
<dbReference type="KEGG" id="csg:Cylst_6065"/>
<reference evidence="1 2" key="1">
    <citation type="submission" date="2012-06" db="EMBL/GenBank/DDBJ databases">
        <title>Finished chromosome of genome of Cylindrospermum stagnale PCC 7417.</title>
        <authorList>
            <consortium name="US DOE Joint Genome Institute"/>
            <person name="Gugger M."/>
            <person name="Coursin T."/>
            <person name="Rippka R."/>
            <person name="Tandeau De Marsac N."/>
            <person name="Huntemann M."/>
            <person name="Wei C.-L."/>
            <person name="Han J."/>
            <person name="Detter J.C."/>
            <person name="Han C."/>
            <person name="Tapia R."/>
            <person name="Chen A."/>
            <person name="Kyrpides N."/>
            <person name="Mavromatis K."/>
            <person name="Markowitz V."/>
            <person name="Szeto E."/>
            <person name="Ivanova N."/>
            <person name="Pagani I."/>
            <person name="Pati A."/>
            <person name="Goodwin L."/>
            <person name="Nordberg H.P."/>
            <person name="Cantor M.N."/>
            <person name="Hua S.X."/>
            <person name="Woyke T."/>
            <person name="Kerfeld C.A."/>
        </authorList>
    </citation>
    <scope>NUCLEOTIDE SEQUENCE [LARGE SCALE GENOMIC DNA]</scope>
    <source>
        <strain evidence="1 2">PCC 7417</strain>
    </source>
</reference>
<gene>
    <name evidence="1" type="ORF">Cylst_6065</name>
</gene>
<organism evidence="1 2">
    <name type="scientific">Cylindrospermum stagnale PCC 7417</name>
    <dbReference type="NCBI Taxonomy" id="56107"/>
    <lineage>
        <taxon>Bacteria</taxon>
        <taxon>Bacillati</taxon>
        <taxon>Cyanobacteriota</taxon>
        <taxon>Cyanophyceae</taxon>
        <taxon>Nostocales</taxon>
        <taxon>Nostocaceae</taxon>
        <taxon>Cylindrospermum</taxon>
    </lineage>
</organism>
<keyword evidence="2" id="KW-1185">Reference proteome</keyword>
<dbReference type="HOGENOM" id="CLU_131493_0_0_3"/>
<accession>K9X8Q4</accession>
<dbReference type="PROSITE" id="PS51257">
    <property type="entry name" value="PROKAR_LIPOPROTEIN"/>
    <property type="match status" value="1"/>
</dbReference>
<dbReference type="EMBL" id="CP003642">
    <property type="protein sequence ID" value="AFZ28037.1"/>
    <property type="molecule type" value="Genomic_DNA"/>
</dbReference>
<dbReference type="eggNOG" id="ENOG50333CC">
    <property type="taxonomic scope" value="Bacteria"/>
</dbReference>
<name>K9X8Q4_9NOST</name>
<dbReference type="Proteomes" id="UP000010475">
    <property type="component" value="Chromosome"/>
</dbReference>
<sequence length="153" mass="16983">MMQKSLVWLISWTIAIASLGCGLNRAESSGLVKGKQTMVQLPMVVVKADIEENAVEQVRLVGRYVQIDVRQRPDSPPVYNGNVALVLEDGTEVLLYPVWHVEAKRPKEEISRFEQKQVTVVGTIFPKAPSNPSHAANFLMPCLTEVQSIELAN</sequence>
<evidence type="ECO:0000313" key="2">
    <source>
        <dbReference type="Proteomes" id="UP000010475"/>
    </source>
</evidence>